<name>X0UG31_9ZZZZ</name>
<dbReference type="AlphaFoldDB" id="X0UG31"/>
<reference evidence="1" key="1">
    <citation type="journal article" date="2014" name="Front. Microbiol.">
        <title>High frequency of phylogenetically diverse reductive dehalogenase-homologous genes in deep subseafloor sedimentary metagenomes.</title>
        <authorList>
            <person name="Kawai M."/>
            <person name="Futagami T."/>
            <person name="Toyoda A."/>
            <person name="Takaki Y."/>
            <person name="Nishi S."/>
            <person name="Hori S."/>
            <person name="Arai W."/>
            <person name="Tsubouchi T."/>
            <person name="Morono Y."/>
            <person name="Uchiyama I."/>
            <person name="Ito T."/>
            <person name="Fujiyama A."/>
            <person name="Inagaki F."/>
            <person name="Takami H."/>
        </authorList>
    </citation>
    <scope>NUCLEOTIDE SEQUENCE</scope>
    <source>
        <strain evidence="1">Expedition CK06-06</strain>
    </source>
</reference>
<organism evidence="1">
    <name type="scientific">marine sediment metagenome</name>
    <dbReference type="NCBI Taxonomy" id="412755"/>
    <lineage>
        <taxon>unclassified sequences</taxon>
        <taxon>metagenomes</taxon>
        <taxon>ecological metagenomes</taxon>
    </lineage>
</organism>
<sequence length="90" mass="10039">MFLAANMAVFDNLKIGYDNNSDDDIDDAGDDVVVDEDFSSDNQSISYNKAGNLVDDGKFWFKYDAWNRLVKVQSSKDSGAVTFQEAELDP</sequence>
<gene>
    <name evidence="1" type="ORF">S01H1_46010</name>
</gene>
<comment type="caution">
    <text evidence="1">The sequence shown here is derived from an EMBL/GenBank/DDBJ whole genome shotgun (WGS) entry which is preliminary data.</text>
</comment>
<evidence type="ECO:0000313" key="1">
    <source>
        <dbReference type="EMBL" id="GAG04515.1"/>
    </source>
</evidence>
<dbReference type="EMBL" id="BARS01029438">
    <property type="protein sequence ID" value="GAG04515.1"/>
    <property type="molecule type" value="Genomic_DNA"/>
</dbReference>
<proteinExistence type="predicted"/>
<protein>
    <submittedName>
        <fullName evidence="1">Uncharacterized protein</fullName>
    </submittedName>
</protein>
<accession>X0UG31</accession>